<organism evidence="2 3">
    <name type="scientific">Hymenobacter coccineus</name>
    <dbReference type="NCBI Taxonomy" id="1908235"/>
    <lineage>
        <taxon>Bacteria</taxon>
        <taxon>Pseudomonadati</taxon>
        <taxon>Bacteroidota</taxon>
        <taxon>Cytophagia</taxon>
        <taxon>Cytophagales</taxon>
        <taxon>Hymenobacteraceae</taxon>
        <taxon>Hymenobacter</taxon>
    </lineage>
</organism>
<gene>
    <name evidence="2" type="ORF">BEN49_16780</name>
</gene>
<dbReference type="Proteomes" id="UP000177506">
    <property type="component" value="Unassembled WGS sequence"/>
</dbReference>
<sequence>MRSQQQHQAHQVLGGFGARAAGLGPQSGQLGGLGWGPSGGKAGGGFGTQGHSFAAGQQVGQGAEGERGAGREEVGRHGIAGEVGR</sequence>
<dbReference type="EMBL" id="MDZA01000006">
    <property type="protein sequence ID" value="OGX92224.1"/>
    <property type="molecule type" value="Genomic_DNA"/>
</dbReference>
<keyword evidence="3" id="KW-1185">Reference proteome</keyword>
<comment type="caution">
    <text evidence="2">The sequence shown here is derived from an EMBL/GenBank/DDBJ whole genome shotgun (WGS) entry which is preliminary data.</text>
</comment>
<feature type="region of interest" description="Disordered" evidence="1">
    <location>
        <begin position="1"/>
        <end position="85"/>
    </location>
</feature>
<evidence type="ECO:0000256" key="1">
    <source>
        <dbReference type="SAM" id="MobiDB-lite"/>
    </source>
</evidence>
<feature type="compositionally biased region" description="Low complexity" evidence="1">
    <location>
        <begin position="18"/>
        <end position="28"/>
    </location>
</feature>
<accession>A0A1G1TMX1</accession>
<dbReference type="AlphaFoldDB" id="A0A1G1TMX1"/>
<evidence type="ECO:0000313" key="3">
    <source>
        <dbReference type="Proteomes" id="UP000177506"/>
    </source>
</evidence>
<feature type="compositionally biased region" description="Basic and acidic residues" evidence="1">
    <location>
        <begin position="64"/>
        <end position="76"/>
    </location>
</feature>
<reference evidence="2 3" key="1">
    <citation type="submission" date="2016-08" db="EMBL/GenBank/DDBJ databases">
        <title>Hymenobacter coccineus sp. nov., Hymenobacter lapidarius sp. nov. and Hymenobacter glacialis sp. nov., isolated from Antarctic soil.</title>
        <authorList>
            <person name="Sedlacek I."/>
            <person name="Kralova S."/>
            <person name="Kyrova K."/>
            <person name="Maslanova I."/>
            <person name="Stankova E."/>
            <person name="Vrbovska V."/>
            <person name="Nemec M."/>
            <person name="Bartak M."/>
            <person name="Svec P."/>
            <person name="Busse H.-J."/>
            <person name="Pantucek R."/>
        </authorList>
    </citation>
    <scope>NUCLEOTIDE SEQUENCE [LARGE SCALE GENOMIC DNA]</scope>
    <source>
        <strain evidence="2 3">CCM 8649</strain>
    </source>
</reference>
<protein>
    <submittedName>
        <fullName evidence="2">Uncharacterized protein</fullName>
    </submittedName>
</protein>
<name>A0A1G1TMX1_9BACT</name>
<feature type="compositionally biased region" description="Gly residues" evidence="1">
    <location>
        <begin position="29"/>
        <end position="48"/>
    </location>
</feature>
<proteinExistence type="predicted"/>
<evidence type="ECO:0000313" key="2">
    <source>
        <dbReference type="EMBL" id="OGX92224.1"/>
    </source>
</evidence>